<accession>A0A195FSA3</accession>
<dbReference type="AlphaFoldDB" id="A0A195FSA3"/>
<reference evidence="2 3" key="1">
    <citation type="submission" date="2016-03" db="EMBL/GenBank/DDBJ databases">
        <title>Trachymyrmex septentrionalis WGS genome.</title>
        <authorList>
            <person name="Nygaard S."/>
            <person name="Hu H."/>
            <person name="Boomsma J."/>
            <person name="Zhang G."/>
        </authorList>
    </citation>
    <scope>NUCLEOTIDE SEQUENCE [LARGE SCALE GENOMIC DNA]</scope>
    <source>
        <strain evidence="2">Tsep2-gDNA-1</strain>
        <tissue evidence="2">Whole body</tissue>
    </source>
</reference>
<feature type="region of interest" description="Disordered" evidence="1">
    <location>
        <begin position="27"/>
        <end position="47"/>
    </location>
</feature>
<dbReference type="STRING" id="34720.A0A195FSA3"/>
<sequence>MRDIQGCGEHLVGRLFVKRPLRCYLNDPLGPTPPSPDPRDEAGGGGRRALFHNQIKNQLKAISTLEKTTDKLFITWPTTRFGEVAETIYEAYHMEVKLKRKLLENVAHNCTESWKMLHLAAWVYEPFITENLIILLDSLLIETGHR</sequence>
<evidence type="ECO:0000256" key="1">
    <source>
        <dbReference type="SAM" id="MobiDB-lite"/>
    </source>
</evidence>
<keyword evidence="2" id="KW-0418">Kinase</keyword>
<keyword evidence="2" id="KW-0808">Transferase</keyword>
<name>A0A195FSA3_9HYME</name>
<evidence type="ECO:0000313" key="3">
    <source>
        <dbReference type="Proteomes" id="UP000078541"/>
    </source>
</evidence>
<gene>
    <name evidence="2" type="ORF">ALC56_02291</name>
</gene>
<organism evidence="2 3">
    <name type="scientific">Trachymyrmex septentrionalis</name>
    <dbReference type="NCBI Taxonomy" id="34720"/>
    <lineage>
        <taxon>Eukaryota</taxon>
        <taxon>Metazoa</taxon>
        <taxon>Ecdysozoa</taxon>
        <taxon>Arthropoda</taxon>
        <taxon>Hexapoda</taxon>
        <taxon>Insecta</taxon>
        <taxon>Pterygota</taxon>
        <taxon>Neoptera</taxon>
        <taxon>Endopterygota</taxon>
        <taxon>Hymenoptera</taxon>
        <taxon>Apocrita</taxon>
        <taxon>Aculeata</taxon>
        <taxon>Formicoidea</taxon>
        <taxon>Formicidae</taxon>
        <taxon>Myrmicinae</taxon>
        <taxon>Trachymyrmex</taxon>
    </lineage>
</organism>
<dbReference type="Proteomes" id="UP000078541">
    <property type="component" value="Unassembled WGS sequence"/>
</dbReference>
<dbReference type="InterPro" id="IPR023250">
    <property type="entry name" value="Cyclin-dep_Kinase_2_interact"/>
</dbReference>
<protein>
    <submittedName>
        <fullName evidence="2">Cyclin-dependent kinase 2-interacting protein</fullName>
    </submittedName>
</protein>
<dbReference type="GO" id="GO:0016301">
    <property type="term" value="F:kinase activity"/>
    <property type="evidence" value="ECO:0007669"/>
    <property type="project" value="UniProtKB-KW"/>
</dbReference>
<dbReference type="EMBL" id="KQ981281">
    <property type="protein sequence ID" value="KYN43343.1"/>
    <property type="molecule type" value="Genomic_DNA"/>
</dbReference>
<keyword evidence="3" id="KW-1185">Reference proteome</keyword>
<proteinExistence type="predicted"/>
<evidence type="ECO:0000313" key="2">
    <source>
        <dbReference type="EMBL" id="KYN43343.1"/>
    </source>
</evidence>
<dbReference type="PRINTS" id="PR02040">
    <property type="entry name" value="CDK2IP"/>
</dbReference>